<dbReference type="RefSeq" id="YP_009012319.1">
    <property type="nucleotide sequence ID" value="NC_023692.1"/>
</dbReference>
<dbReference type="KEGG" id="vg:18559697"/>
<sequence length="151" mass="15694">MVSLTSGAAPAVGGRCTSVHTTGTARPFVVAAACGSRASAGADERINGIAYWAIFGIVYLMINATSTFQPATVAARFGRTSRVVHAAAGRVRLRHGRPLYEVITTVPACNTYTRVGGAALAVYEPITCEKCLARLAEHGADDLAEGVELAE</sequence>
<keyword evidence="2" id="KW-1185">Reference proteome</keyword>
<dbReference type="GeneID" id="18559697"/>
<proteinExistence type="predicted"/>
<gene>
    <name evidence="1" type="primary">70</name>
    <name evidence="1" type="ORF">PBI_BIGNUZ_70</name>
</gene>
<protein>
    <submittedName>
        <fullName evidence="1">Uncharacterized protein</fullName>
    </submittedName>
</protein>
<organism evidence="1 2">
    <name type="scientific">Mycobacterium phage BigNuz</name>
    <dbReference type="NCBI Taxonomy" id="1074309"/>
    <lineage>
        <taxon>Viruses</taxon>
        <taxon>Duplodnaviria</taxon>
        <taxon>Heunggongvirae</taxon>
        <taxon>Uroviricota</taxon>
        <taxon>Caudoviricetes</taxon>
        <taxon>Pclasvirinae</taxon>
        <taxon>Bignuzvirus</taxon>
        <taxon>Bignuzvirus bignuz</taxon>
    </lineage>
</organism>
<dbReference type="Proteomes" id="UP000000697">
    <property type="component" value="Segment"/>
</dbReference>
<dbReference type="EMBL" id="JN412591">
    <property type="protein sequence ID" value="AEL98232.1"/>
    <property type="molecule type" value="Genomic_DNA"/>
</dbReference>
<evidence type="ECO:0000313" key="2">
    <source>
        <dbReference type="Proteomes" id="UP000000697"/>
    </source>
</evidence>
<reference evidence="1 2" key="1">
    <citation type="journal article" date="2012" name="J. Virol.">
        <title>Complete Genome Sequences of 138 Mycobacteriophages.</title>
        <authorList>
            <consortium name="the Science Education Alliance Phage Hunters Advancing Genomics and Evolutionary Science Program"/>
            <consortium name="the KwaZulu-Natal Research Institute for Tuberculosis and HIV Mycobacterial Genetics Course Students"/>
            <consortium name="the Phage Hunters Integrating Research and Education Program"/>
            <person name="Hatfull G.F."/>
        </authorList>
    </citation>
    <scope>NUCLEOTIDE SEQUENCE [LARGE SCALE GENOMIC DNA]</scope>
</reference>
<accession>G1JX85</accession>
<name>G1JX85_9CAUD</name>
<evidence type="ECO:0000313" key="1">
    <source>
        <dbReference type="EMBL" id="AEL98232.1"/>
    </source>
</evidence>